<evidence type="ECO:0000313" key="4">
    <source>
        <dbReference type="Proteomes" id="UP001595859"/>
    </source>
</evidence>
<organism evidence="3 4">
    <name type="scientific">Actinophytocola glycyrrhizae</name>
    <dbReference type="NCBI Taxonomy" id="2044873"/>
    <lineage>
        <taxon>Bacteria</taxon>
        <taxon>Bacillati</taxon>
        <taxon>Actinomycetota</taxon>
        <taxon>Actinomycetes</taxon>
        <taxon>Pseudonocardiales</taxon>
        <taxon>Pseudonocardiaceae</taxon>
    </lineage>
</organism>
<keyword evidence="4" id="KW-1185">Reference proteome</keyword>
<comment type="caution">
    <text evidence="3">The sequence shown here is derived from an EMBL/GenBank/DDBJ whole genome shotgun (WGS) entry which is preliminary data.</text>
</comment>
<protein>
    <recommendedName>
        <fullName evidence="5">VCBS repeat protein</fullName>
    </recommendedName>
</protein>
<proteinExistence type="predicted"/>
<accession>A0ABV9S827</accession>
<dbReference type="EMBL" id="JBHSIS010000018">
    <property type="protein sequence ID" value="MFC4857367.1"/>
    <property type="molecule type" value="Genomic_DNA"/>
</dbReference>
<reference evidence="4" key="1">
    <citation type="journal article" date="2019" name="Int. J. Syst. Evol. Microbiol.">
        <title>The Global Catalogue of Microorganisms (GCM) 10K type strain sequencing project: providing services to taxonomists for standard genome sequencing and annotation.</title>
        <authorList>
            <consortium name="The Broad Institute Genomics Platform"/>
            <consortium name="The Broad Institute Genome Sequencing Center for Infectious Disease"/>
            <person name="Wu L."/>
            <person name="Ma J."/>
        </authorList>
    </citation>
    <scope>NUCLEOTIDE SEQUENCE [LARGE SCALE GENOMIC DNA]</scope>
    <source>
        <strain evidence="4">ZS-22-S1</strain>
    </source>
</reference>
<sequence>MRKTAIVASVLAGTLASGILLAGTAAARPGDAPTADDMTIMCTVPAQHDPNVIKIVHQVGKRLNVSDKVMLAGFEAGWVESHMNNLNCGDRDSVGVFQQRPSQGWGTVEQIMNVDYAATQFFSRAINSERGHPGYEAWEIAQDVQRSCCPLRYRDAAGKARQLMAEAEPSTPRGTDGSDISGDGRADLVGIKPDGTLWYYGN</sequence>
<evidence type="ECO:0000313" key="3">
    <source>
        <dbReference type="EMBL" id="MFC4857367.1"/>
    </source>
</evidence>
<feature type="non-terminal residue" evidence="3">
    <location>
        <position position="202"/>
    </location>
</feature>
<dbReference type="Proteomes" id="UP001595859">
    <property type="component" value="Unassembled WGS sequence"/>
</dbReference>
<feature type="region of interest" description="Disordered" evidence="1">
    <location>
        <begin position="162"/>
        <end position="187"/>
    </location>
</feature>
<gene>
    <name evidence="3" type="ORF">ACFPCV_28040</name>
</gene>
<evidence type="ECO:0000256" key="2">
    <source>
        <dbReference type="SAM" id="SignalP"/>
    </source>
</evidence>
<feature type="chain" id="PRO_5046360004" description="VCBS repeat protein" evidence="2">
    <location>
        <begin position="23"/>
        <end position="202"/>
    </location>
</feature>
<feature type="signal peptide" evidence="2">
    <location>
        <begin position="1"/>
        <end position="22"/>
    </location>
</feature>
<keyword evidence="2" id="KW-0732">Signal</keyword>
<evidence type="ECO:0008006" key="5">
    <source>
        <dbReference type="Google" id="ProtNLM"/>
    </source>
</evidence>
<name>A0ABV9S827_9PSEU</name>
<evidence type="ECO:0000256" key="1">
    <source>
        <dbReference type="SAM" id="MobiDB-lite"/>
    </source>
</evidence>